<dbReference type="InterPro" id="IPR050360">
    <property type="entry name" value="MFS_Sugar_Transporters"/>
</dbReference>
<protein>
    <recommendedName>
        <fullName evidence="7">Major facilitator superfamily (MFS) profile domain-containing protein</fullName>
    </recommendedName>
</protein>
<feature type="transmembrane region" description="Helical" evidence="6">
    <location>
        <begin position="415"/>
        <end position="441"/>
    </location>
</feature>
<dbReference type="InterPro" id="IPR020846">
    <property type="entry name" value="MFS_dom"/>
</dbReference>
<feature type="transmembrane region" description="Helical" evidence="6">
    <location>
        <begin position="169"/>
        <end position="191"/>
    </location>
</feature>
<evidence type="ECO:0000256" key="3">
    <source>
        <dbReference type="ARBA" id="ARBA00022692"/>
    </source>
</evidence>
<evidence type="ECO:0000256" key="4">
    <source>
        <dbReference type="ARBA" id="ARBA00022989"/>
    </source>
</evidence>
<comment type="similarity">
    <text evidence="2">Belongs to the major facilitator superfamily. Sugar transporter (TC 2.A.1.1) family.</text>
</comment>
<feature type="transmembrane region" description="Helical" evidence="6">
    <location>
        <begin position="144"/>
        <end position="163"/>
    </location>
</feature>
<feature type="transmembrane region" description="Helical" evidence="6">
    <location>
        <begin position="327"/>
        <end position="349"/>
    </location>
</feature>
<keyword evidence="5 6" id="KW-0472">Membrane</keyword>
<keyword evidence="4 6" id="KW-1133">Transmembrane helix</keyword>
<evidence type="ECO:0000256" key="1">
    <source>
        <dbReference type="ARBA" id="ARBA00004141"/>
    </source>
</evidence>
<reference evidence="8 9" key="1">
    <citation type="submission" date="2017-06" db="EMBL/GenBank/DDBJ databases">
        <title>Comparative genomic analysis of Ambrosia Fusariam Clade fungi.</title>
        <authorList>
            <person name="Stajich J.E."/>
            <person name="Carrillo J."/>
            <person name="Kijimoto T."/>
            <person name="Eskalen A."/>
            <person name="O'Donnell K."/>
            <person name="Kasson M."/>
        </authorList>
    </citation>
    <scope>NUCLEOTIDE SEQUENCE [LARGE SCALE GENOMIC DNA]</scope>
    <source>
        <strain evidence="8">UCR3666</strain>
    </source>
</reference>
<dbReference type="FunFam" id="1.20.1250.20:FF:000078">
    <property type="entry name" value="MFS maltose transporter, putative"/>
    <property type="match status" value="1"/>
</dbReference>
<evidence type="ECO:0000256" key="5">
    <source>
        <dbReference type="ARBA" id="ARBA00023136"/>
    </source>
</evidence>
<evidence type="ECO:0000256" key="6">
    <source>
        <dbReference type="SAM" id="Phobius"/>
    </source>
</evidence>
<dbReference type="GO" id="GO:0005351">
    <property type="term" value="F:carbohydrate:proton symporter activity"/>
    <property type="evidence" value="ECO:0007669"/>
    <property type="project" value="TreeGrafter"/>
</dbReference>
<keyword evidence="9" id="KW-1185">Reference proteome</keyword>
<dbReference type="PANTHER" id="PTHR48022">
    <property type="entry name" value="PLASTIDIC GLUCOSE TRANSPORTER 4"/>
    <property type="match status" value="1"/>
</dbReference>
<comment type="subcellular location">
    <subcellularLocation>
        <location evidence="1">Membrane</location>
        <topology evidence="1">Multi-pass membrane protein</topology>
    </subcellularLocation>
</comment>
<dbReference type="PROSITE" id="PS00216">
    <property type="entry name" value="SUGAR_TRANSPORT_1"/>
    <property type="match status" value="1"/>
</dbReference>
<accession>A0A3M2S909</accession>
<dbReference type="Proteomes" id="UP000277212">
    <property type="component" value="Unassembled WGS sequence"/>
</dbReference>
<dbReference type="InterPro" id="IPR005829">
    <property type="entry name" value="Sugar_transporter_CS"/>
</dbReference>
<comment type="caution">
    <text evidence="8">The sequence shown here is derived from an EMBL/GenBank/DDBJ whole genome shotgun (WGS) entry which is preliminary data.</text>
</comment>
<feature type="transmembrane region" description="Helical" evidence="6">
    <location>
        <begin position="387"/>
        <end position="409"/>
    </location>
</feature>
<dbReference type="InterPro" id="IPR005828">
    <property type="entry name" value="MFS_sugar_transport-like"/>
</dbReference>
<evidence type="ECO:0000256" key="2">
    <source>
        <dbReference type="ARBA" id="ARBA00010992"/>
    </source>
</evidence>
<dbReference type="AlphaFoldDB" id="A0A3M2S909"/>
<dbReference type="SUPFAM" id="SSF103473">
    <property type="entry name" value="MFS general substrate transporter"/>
    <property type="match status" value="1"/>
</dbReference>
<evidence type="ECO:0000313" key="9">
    <source>
        <dbReference type="Proteomes" id="UP000277212"/>
    </source>
</evidence>
<evidence type="ECO:0000259" key="7">
    <source>
        <dbReference type="PROSITE" id="PS50850"/>
    </source>
</evidence>
<feature type="domain" description="Major facilitator superfamily (MFS) profile" evidence="7">
    <location>
        <begin position="67"/>
        <end position="510"/>
    </location>
</feature>
<sequence>MANNSETKPSVEKATNATTVEHDDQIEAPIKPSEIVEDAVAKGQVTSGYETLTNWQTVKKFKLVSLICFMAAFSAATDGYQVAMSASIIANKGFVREFATKIDAEGKQYLDAPIISAWGACMSVGQIIGQTTVSFINARFGRKVGLYWLWFVLLTSVLAETLARNWGVWLVAKMLAGYGVGCLQATVLGYISEVAPVRIRGGLLMCYSFWWTLGSFLTHVALQRMSKLHPYNWLTPIYTQWGQIGLMFIIYLILPESPAWLATVGREEQAKKVLTWLHRGVEDYDVDHQYHLLELAIEHERTVAAEQRRESWTSIFRGTDGRRTLTALWTIMTQQFTGLALFGTFGTYFFQQAGLSDPFSIKAITTSLQIVTVIAAVFLVDWLGRRLMACLATTMMWVTCVVVGILGVAPQVGATTYIFVLFTCFWNIGIAANGAAGWGFVGEISSQRLRPYTSGFAASANSLGGLIMSVLTPYMVNANKWNWGFKTGFFYAGIGAPFVIGMWLLIPEVAGRSAAELDELFERKVKPWRFHKAETATQRLIKYEQNQ</sequence>
<feature type="transmembrane region" description="Helical" evidence="6">
    <location>
        <begin position="361"/>
        <end position="380"/>
    </location>
</feature>
<dbReference type="PANTHER" id="PTHR48022:SF2">
    <property type="entry name" value="PLASTIDIC GLUCOSE TRANSPORTER 4"/>
    <property type="match status" value="1"/>
</dbReference>
<organism evidence="8 9">
    <name type="scientific">Fusarium kuroshium</name>
    <dbReference type="NCBI Taxonomy" id="2010991"/>
    <lineage>
        <taxon>Eukaryota</taxon>
        <taxon>Fungi</taxon>
        <taxon>Dikarya</taxon>
        <taxon>Ascomycota</taxon>
        <taxon>Pezizomycotina</taxon>
        <taxon>Sordariomycetes</taxon>
        <taxon>Hypocreomycetidae</taxon>
        <taxon>Hypocreales</taxon>
        <taxon>Nectriaceae</taxon>
        <taxon>Fusarium</taxon>
        <taxon>Fusarium solani species complex</taxon>
    </lineage>
</organism>
<dbReference type="PROSITE" id="PS50850">
    <property type="entry name" value="MFS"/>
    <property type="match status" value="1"/>
</dbReference>
<dbReference type="EMBL" id="NKUJ01000094">
    <property type="protein sequence ID" value="RMJ14060.1"/>
    <property type="molecule type" value="Genomic_DNA"/>
</dbReference>
<dbReference type="GO" id="GO:0016020">
    <property type="term" value="C:membrane"/>
    <property type="evidence" value="ECO:0007669"/>
    <property type="project" value="UniProtKB-SubCell"/>
</dbReference>
<proteinExistence type="inferred from homology"/>
<dbReference type="InterPro" id="IPR036259">
    <property type="entry name" value="MFS_trans_sf"/>
</dbReference>
<keyword evidence="3 6" id="KW-0812">Transmembrane</keyword>
<feature type="transmembrane region" description="Helical" evidence="6">
    <location>
        <begin position="453"/>
        <end position="476"/>
    </location>
</feature>
<dbReference type="Pfam" id="PF00083">
    <property type="entry name" value="Sugar_tr"/>
    <property type="match status" value="1"/>
</dbReference>
<dbReference type="OrthoDB" id="2544694at2759"/>
<feature type="transmembrane region" description="Helical" evidence="6">
    <location>
        <begin position="203"/>
        <end position="222"/>
    </location>
</feature>
<feature type="transmembrane region" description="Helical" evidence="6">
    <location>
        <begin position="242"/>
        <end position="262"/>
    </location>
</feature>
<gene>
    <name evidence="8" type="ORF">CDV36_006302</name>
</gene>
<evidence type="ECO:0000313" key="8">
    <source>
        <dbReference type="EMBL" id="RMJ14060.1"/>
    </source>
</evidence>
<dbReference type="Gene3D" id="1.20.1250.20">
    <property type="entry name" value="MFS general substrate transporter like domains"/>
    <property type="match status" value="1"/>
</dbReference>
<feature type="transmembrane region" description="Helical" evidence="6">
    <location>
        <begin position="488"/>
        <end position="506"/>
    </location>
</feature>
<name>A0A3M2S909_9HYPO</name>